<dbReference type="InterPro" id="IPR023299">
    <property type="entry name" value="ATPase_P-typ_cyto_dom_N"/>
</dbReference>
<sequence length="60" mass="6910">MRFDLYTPVLLSGKEVPMTPEVLERFSEANEEFSSRALRVLAYAYKTVPGYRACHLEAKQ</sequence>
<gene>
    <name evidence="1" type="ORF">PAECIP111894_03553</name>
</gene>
<dbReference type="Proteomes" id="UP000838749">
    <property type="component" value="Unassembled WGS sequence"/>
</dbReference>
<protein>
    <submittedName>
        <fullName evidence="1">Uncharacterized protein</fullName>
    </submittedName>
</protein>
<dbReference type="EMBL" id="CAKMAB010000019">
    <property type="protein sequence ID" value="CAH1057395.1"/>
    <property type="molecule type" value="Genomic_DNA"/>
</dbReference>
<dbReference type="Gene3D" id="3.40.1110.10">
    <property type="entry name" value="Calcium-transporting ATPase, cytoplasmic domain N"/>
    <property type="match status" value="1"/>
</dbReference>
<dbReference type="Pfam" id="PF13246">
    <property type="entry name" value="Cation_ATPase"/>
    <property type="match status" value="1"/>
</dbReference>
<accession>A0ABM9BEZ7</accession>
<keyword evidence="2" id="KW-1185">Reference proteome</keyword>
<dbReference type="SUPFAM" id="SSF81660">
    <property type="entry name" value="Metal cation-transporting ATPase, ATP-binding domain N"/>
    <property type="match status" value="1"/>
</dbReference>
<name>A0ABM9BEZ7_9BACL</name>
<comment type="caution">
    <text evidence="1">The sequence shown here is derived from an EMBL/GenBank/DDBJ whole genome shotgun (WGS) entry which is preliminary data.</text>
</comment>
<proteinExistence type="predicted"/>
<evidence type="ECO:0000313" key="2">
    <source>
        <dbReference type="Proteomes" id="UP000838749"/>
    </source>
</evidence>
<evidence type="ECO:0000313" key="1">
    <source>
        <dbReference type="EMBL" id="CAH1057395.1"/>
    </source>
</evidence>
<dbReference type="RefSeq" id="WP_234536204.1">
    <property type="nucleotide sequence ID" value="NZ_CAKMAB010000019.1"/>
</dbReference>
<reference evidence="1" key="1">
    <citation type="submission" date="2021-12" db="EMBL/GenBank/DDBJ databases">
        <authorList>
            <person name="Criscuolo A."/>
        </authorList>
    </citation>
    <scope>NUCLEOTIDE SEQUENCE</scope>
    <source>
        <strain evidence="1">CIP111894</strain>
    </source>
</reference>
<organism evidence="1 2">
    <name type="scientific">Paenibacillus pseudetheri</name>
    <dbReference type="NCBI Taxonomy" id="2897682"/>
    <lineage>
        <taxon>Bacteria</taxon>
        <taxon>Bacillati</taxon>
        <taxon>Bacillota</taxon>
        <taxon>Bacilli</taxon>
        <taxon>Bacillales</taxon>
        <taxon>Paenibacillaceae</taxon>
        <taxon>Paenibacillus</taxon>
    </lineage>
</organism>